<feature type="non-terminal residue" evidence="1">
    <location>
        <position position="1"/>
    </location>
</feature>
<evidence type="ECO:0000313" key="2">
    <source>
        <dbReference type="Proteomes" id="UP000004986"/>
    </source>
</evidence>
<protein>
    <submittedName>
        <fullName evidence="1">GCN5-related N-acetyltransferase</fullName>
    </submittedName>
</protein>
<dbReference type="AlphaFoldDB" id="F3GRZ5"/>
<keyword evidence="2" id="KW-1185">Reference proteome</keyword>
<dbReference type="Proteomes" id="UP000004986">
    <property type="component" value="Unassembled WGS sequence"/>
</dbReference>
<keyword evidence="1" id="KW-0808">Transferase</keyword>
<proteinExistence type="predicted"/>
<gene>
    <name evidence="1" type="ORF">PSYPI_48580</name>
</gene>
<feature type="non-terminal residue" evidence="1">
    <location>
        <position position="36"/>
    </location>
</feature>
<sequence>EPKAHSNPYARIIVEEAHRRGIDVQVDDADAGLFTL</sequence>
<evidence type="ECO:0000313" key="1">
    <source>
        <dbReference type="EMBL" id="EGH49848.1"/>
    </source>
</evidence>
<dbReference type="EMBL" id="AEAI01004798">
    <property type="protein sequence ID" value="EGH49848.1"/>
    <property type="molecule type" value="Genomic_DNA"/>
</dbReference>
<name>F3GRZ5_PSESJ</name>
<accession>F3GRZ5</accession>
<reference evidence="1 2" key="1">
    <citation type="journal article" date="2011" name="PLoS Pathog.">
        <title>Dynamic evolution of pathogenicity revealed by sequencing and comparative genomics of 19 Pseudomonas syringae isolates.</title>
        <authorList>
            <person name="Baltrus D.A."/>
            <person name="Nishimura M.T."/>
            <person name="Romanchuk A."/>
            <person name="Chang J.H."/>
            <person name="Mukhtar M.S."/>
            <person name="Cherkis K."/>
            <person name="Roach J."/>
            <person name="Grant S.R."/>
            <person name="Jones C.D."/>
            <person name="Dangl J.L."/>
        </authorList>
    </citation>
    <scope>NUCLEOTIDE SEQUENCE [LARGE SCALE GENOMIC DNA]</scope>
    <source>
        <strain evidence="1 2">1704B</strain>
    </source>
</reference>
<dbReference type="GO" id="GO:0016740">
    <property type="term" value="F:transferase activity"/>
    <property type="evidence" value="ECO:0007669"/>
    <property type="project" value="UniProtKB-KW"/>
</dbReference>
<comment type="caution">
    <text evidence="1">The sequence shown here is derived from an EMBL/GenBank/DDBJ whole genome shotgun (WGS) entry which is preliminary data.</text>
</comment>
<organism evidence="1 2">
    <name type="scientific">Pseudomonas syringae pv. pisi str. 1704B</name>
    <dbReference type="NCBI Taxonomy" id="629263"/>
    <lineage>
        <taxon>Bacteria</taxon>
        <taxon>Pseudomonadati</taxon>
        <taxon>Pseudomonadota</taxon>
        <taxon>Gammaproteobacteria</taxon>
        <taxon>Pseudomonadales</taxon>
        <taxon>Pseudomonadaceae</taxon>
        <taxon>Pseudomonas</taxon>
        <taxon>Pseudomonas syringae</taxon>
    </lineage>
</organism>